<dbReference type="InterPro" id="IPR036390">
    <property type="entry name" value="WH_DNA-bd_sf"/>
</dbReference>
<dbReference type="InterPro" id="IPR015421">
    <property type="entry name" value="PyrdxlP-dep_Trfase_major"/>
</dbReference>
<organism evidence="7 8">
    <name type="scientific">Acinetobacter pragensis</name>
    <dbReference type="NCBI Taxonomy" id="1806892"/>
    <lineage>
        <taxon>Bacteria</taxon>
        <taxon>Pseudomonadati</taxon>
        <taxon>Pseudomonadota</taxon>
        <taxon>Gammaproteobacteria</taxon>
        <taxon>Moraxellales</taxon>
        <taxon>Moraxellaceae</taxon>
        <taxon>Acinetobacter</taxon>
    </lineage>
</organism>
<evidence type="ECO:0000256" key="5">
    <source>
        <dbReference type="ARBA" id="ARBA00023163"/>
    </source>
</evidence>
<dbReference type="InterPro" id="IPR000524">
    <property type="entry name" value="Tscrpt_reg_HTH_GntR"/>
</dbReference>
<dbReference type="GO" id="GO:0003700">
    <property type="term" value="F:DNA-binding transcription factor activity"/>
    <property type="evidence" value="ECO:0007669"/>
    <property type="project" value="InterPro"/>
</dbReference>
<dbReference type="PANTHER" id="PTHR46577:SF2">
    <property type="entry name" value="TRANSCRIPTIONAL REGULATORY PROTEIN"/>
    <property type="match status" value="1"/>
</dbReference>
<dbReference type="InterPro" id="IPR036388">
    <property type="entry name" value="WH-like_DNA-bd_sf"/>
</dbReference>
<dbReference type="EMBL" id="LUAW01000005">
    <property type="protein sequence ID" value="KYQ73421.1"/>
    <property type="molecule type" value="Genomic_DNA"/>
</dbReference>
<dbReference type="Proteomes" id="UP000076276">
    <property type="component" value="Unassembled WGS sequence"/>
</dbReference>
<evidence type="ECO:0000313" key="8">
    <source>
        <dbReference type="Proteomes" id="UP000076276"/>
    </source>
</evidence>
<sequence>MYKSELLAQNLRQMIENEVWKPHEKLPSLREQTQLSGLSLITVLNAYQTLEAQGLVYAKNKSGFYVAERSRQKPSYNAEVSLKKAVQINSAVFHYLKSIQAEDILPFGSAFPNPELLYNQKFMQLLAQHAKRKNSYLNSDSMPPGNLALRKIIANRYILQGMPCTYDDIVITSGALEALNLSLQALTHPGDYIILQQSVFYGAWQAAERLGLQVITIPDHPQHGFDLSAFEQALKQYPIKVCWLMLNCQNPMGFTVNDHIKERIADLLHEYQVYLIEDDVYAELHFDQHKPLPMTYFDRHQRVLHCSSFSKTLGMGTRIGWVHAGQFSDAIQHLQLMSTLSASPLIQNALVDYLSHHHYEKHLRHLRRQLEKLKKKYCQFLKQNLPAMCEFDYHPSGYFLWIRLPEQCDSFKIYEELLSFKIGIAPSLLFRPEHGTQNFLRLNCSYPWNDAIEHAMDQLCCCIENSIQSMPKPSSPSG</sequence>
<comment type="caution">
    <text evidence="7">The sequence shown here is derived from an EMBL/GenBank/DDBJ whole genome shotgun (WGS) entry which is preliminary data.</text>
</comment>
<name>A0A151Y5V0_9GAMM</name>
<dbReference type="Pfam" id="PF00155">
    <property type="entry name" value="Aminotran_1_2"/>
    <property type="match status" value="1"/>
</dbReference>
<keyword evidence="3" id="KW-0805">Transcription regulation</keyword>
<keyword evidence="5" id="KW-0804">Transcription</keyword>
<dbReference type="SUPFAM" id="SSF53383">
    <property type="entry name" value="PLP-dependent transferases"/>
    <property type="match status" value="1"/>
</dbReference>
<dbReference type="PANTHER" id="PTHR46577">
    <property type="entry name" value="HTH-TYPE TRANSCRIPTIONAL REGULATORY PROTEIN GABR"/>
    <property type="match status" value="1"/>
</dbReference>
<accession>A0A151Y5V0</accession>
<dbReference type="RefSeq" id="WP_067665945.1">
    <property type="nucleotide sequence ID" value="NZ_CBCSIK010000018.1"/>
</dbReference>
<evidence type="ECO:0000256" key="2">
    <source>
        <dbReference type="ARBA" id="ARBA00022898"/>
    </source>
</evidence>
<dbReference type="SMART" id="SM00345">
    <property type="entry name" value="HTH_GNTR"/>
    <property type="match status" value="1"/>
</dbReference>
<gene>
    <name evidence="7" type="ORF">AZH43_05765</name>
</gene>
<dbReference type="Pfam" id="PF00392">
    <property type="entry name" value="GntR"/>
    <property type="match status" value="1"/>
</dbReference>
<evidence type="ECO:0000259" key="6">
    <source>
        <dbReference type="PROSITE" id="PS50949"/>
    </source>
</evidence>
<evidence type="ECO:0000256" key="3">
    <source>
        <dbReference type="ARBA" id="ARBA00023015"/>
    </source>
</evidence>
<dbReference type="SUPFAM" id="SSF46785">
    <property type="entry name" value="Winged helix' DNA-binding domain"/>
    <property type="match status" value="1"/>
</dbReference>
<dbReference type="Gene3D" id="3.40.640.10">
    <property type="entry name" value="Type I PLP-dependent aspartate aminotransferase-like (Major domain)"/>
    <property type="match status" value="1"/>
</dbReference>
<keyword evidence="2" id="KW-0663">Pyridoxal phosphate</keyword>
<keyword evidence="8" id="KW-1185">Reference proteome</keyword>
<dbReference type="CDD" id="cd00609">
    <property type="entry name" value="AAT_like"/>
    <property type="match status" value="1"/>
</dbReference>
<dbReference type="Gene3D" id="3.90.1150.10">
    <property type="entry name" value="Aspartate Aminotransferase, domain 1"/>
    <property type="match status" value="1"/>
</dbReference>
<evidence type="ECO:0000313" key="7">
    <source>
        <dbReference type="EMBL" id="KYQ73421.1"/>
    </source>
</evidence>
<protein>
    <submittedName>
        <fullName evidence="7">Transcriptional regulator</fullName>
    </submittedName>
</protein>
<dbReference type="InterPro" id="IPR015422">
    <property type="entry name" value="PyrdxlP-dep_Trfase_small"/>
</dbReference>
<comment type="similarity">
    <text evidence="1">In the C-terminal section; belongs to the class-I pyridoxal-phosphate-dependent aminotransferase family.</text>
</comment>
<evidence type="ECO:0000256" key="1">
    <source>
        <dbReference type="ARBA" id="ARBA00005384"/>
    </source>
</evidence>
<feature type="domain" description="HTH gntR-type" evidence="6">
    <location>
        <begin position="1"/>
        <end position="69"/>
    </location>
</feature>
<dbReference type="OrthoDB" id="9804020at2"/>
<dbReference type="InterPro" id="IPR015424">
    <property type="entry name" value="PyrdxlP-dep_Trfase"/>
</dbReference>
<keyword evidence="4" id="KW-0238">DNA-binding</keyword>
<dbReference type="InterPro" id="IPR004839">
    <property type="entry name" value="Aminotransferase_I/II_large"/>
</dbReference>
<dbReference type="GO" id="GO:0003677">
    <property type="term" value="F:DNA binding"/>
    <property type="evidence" value="ECO:0007669"/>
    <property type="project" value="UniProtKB-KW"/>
</dbReference>
<dbReference type="Gene3D" id="1.10.10.10">
    <property type="entry name" value="Winged helix-like DNA-binding domain superfamily/Winged helix DNA-binding domain"/>
    <property type="match status" value="1"/>
</dbReference>
<dbReference type="GO" id="GO:0030170">
    <property type="term" value="F:pyridoxal phosphate binding"/>
    <property type="evidence" value="ECO:0007669"/>
    <property type="project" value="InterPro"/>
</dbReference>
<dbReference type="PROSITE" id="PS50949">
    <property type="entry name" value="HTH_GNTR"/>
    <property type="match status" value="1"/>
</dbReference>
<reference evidence="7 8" key="1">
    <citation type="submission" date="2016-03" db="EMBL/GenBank/DDBJ databases">
        <title>Acinetobacter genomospecies 28 strain ANC 4149.</title>
        <authorList>
            <person name="Radolfova-Krizova L."/>
            <person name="Nemec A."/>
        </authorList>
    </citation>
    <scope>NUCLEOTIDE SEQUENCE [LARGE SCALE GENOMIC DNA]</scope>
    <source>
        <strain evidence="7 8">ANC 4149</strain>
    </source>
</reference>
<dbReference type="AlphaFoldDB" id="A0A151Y5V0"/>
<dbReference type="STRING" id="1806892.AZH43_05765"/>
<dbReference type="InterPro" id="IPR051446">
    <property type="entry name" value="HTH_trans_reg/aminotransferase"/>
</dbReference>
<proteinExistence type="inferred from homology"/>
<evidence type="ECO:0000256" key="4">
    <source>
        <dbReference type="ARBA" id="ARBA00023125"/>
    </source>
</evidence>
<dbReference type="CDD" id="cd07377">
    <property type="entry name" value="WHTH_GntR"/>
    <property type="match status" value="1"/>
</dbReference>